<protein>
    <recommendedName>
        <fullName evidence="4">Serpentine Receptor, class H</fullName>
    </recommendedName>
</protein>
<comment type="caution">
    <text evidence="2">The sequence shown here is derived from an EMBL/GenBank/DDBJ whole genome shotgun (WGS) entry which is preliminary data.</text>
</comment>
<keyword evidence="1" id="KW-0472">Membrane</keyword>
<dbReference type="Proteomes" id="UP001152747">
    <property type="component" value="Unassembled WGS sequence"/>
</dbReference>
<keyword evidence="1" id="KW-1133">Transmembrane helix</keyword>
<feature type="transmembrane region" description="Helical" evidence="1">
    <location>
        <begin position="164"/>
        <end position="191"/>
    </location>
</feature>
<evidence type="ECO:0000313" key="2">
    <source>
        <dbReference type="EMBL" id="CAI5453032.1"/>
    </source>
</evidence>
<gene>
    <name evidence="2" type="ORF">CAMP_LOCUS15669</name>
</gene>
<organism evidence="2 3">
    <name type="scientific">Caenorhabditis angaria</name>
    <dbReference type="NCBI Taxonomy" id="860376"/>
    <lineage>
        <taxon>Eukaryota</taxon>
        <taxon>Metazoa</taxon>
        <taxon>Ecdysozoa</taxon>
        <taxon>Nematoda</taxon>
        <taxon>Chromadorea</taxon>
        <taxon>Rhabditida</taxon>
        <taxon>Rhabditina</taxon>
        <taxon>Rhabditomorpha</taxon>
        <taxon>Rhabditoidea</taxon>
        <taxon>Rhabditidae</taxon>
        <taxon>Peloderinae</taxon>
        <taxon>Caenorhabditis</taxon>
    </lineage>
</organism>
<keyword evidence="3" id="KW-1185">Reference proteome</keyword>
<dbReference type="AlphaFoldDB" id="A0A9P1IXH2"/>
<evidence type="ECO:0000313" key="3">
    <source>
        <dbReference type="Proteomes" id="UP001152747"/>
    </source>
</evidence>
<reference evidence="2" key="1">
    <citation type="submission" date="2022-11" db="EMBL/GenBank/DDBJ databases">
        <authorList>
            <person name="Kikuchi T."/>
        </authorList>
    </citation>
    <scope>NUCLEOTIDE SEQUENCE</scope>
    <source>
        <strain evidence="2">PS1010</strain>
    </source>
</reference>
<dbReference type="Pfam" id="PF10318">
    <property type="entry name" value="7TM_GPCR_Srh"/>
    <property type="match status" value="1"/>
</dbReference>
<dbReference type="SUPFAM" id="SSF81321">
    <property type="entry name" value="Family A G protein-coupled receptor-like"/>
    <property type="match status" value="1"/>
</dbReference>
<evidence type="ECO:0008006" key="4">
    <source>
        <dbReference type="Google" id="ProtNLM"/>
    </source>
</evidence>
<keyword evidence="1" id="KW-0812">Transmembrane</keyword>
<feature type="transmembrane region" description="Helical" evidence="1">
    <location>
        <begin position="118"/>
        <end position="143"/>
    </location>
</feature>
<accession>A0A9P1IXH2</accession>
<evidence type="ECO:0000256" key="1">
    <source>
        <dbReference type="SAM" id="Phobius"/>
    </source>
</evidence>
<name>A0A9P1IXH2_9PELO</name>
<dbReference type="InterPro" id="IPR019422">
    <property type="entry name" value="7TM_GPCR_serpentine_rcpt_Srh"/>
</dbReference>
<sequence>MIFVPTAAVAFFGWFEEFGVSYKVQAYLIQVHFVLISLCILIIFKDRYDFIVVQNVKLHYKIIYYLANLIFGCLILLPSYIPNIDNDLEKSKIFEQYPFMPPRFFASQTHVVTDNPTLAVSLICFEILLIIVQMLYFTSYTIWFLREKSSHLSDETRKMQLHTIFSLILQTVVPILILGVPVILSGFFFFLESYAKVFDIATAAVILSHGFFSSICIIYIHRPYRRYTKNLILCGENRIGYTF</sequence>
<feature type="transmembrane region" description="Helical" evidence="1">
    <location>
        <begin position="197"/>
        <end position="220"/>
    </location>
</feature>
<proteinExistence type="predicted"/>
<feature type="transmembrane region" description="Helical" evidence="1">
    <location>
        <begin position="24"/>
        <end position="43"/>
    </location>
</feature>
<dbReference type="EMBL" id="CANHGI010000005">
    <property type="protein sequence ID" value="CAI5453032.1"/>
    <property type="molecule type" value="Genomic_DNA"/>
</dbReference>
<dbReference type="PANTHER" id="PTHR46891">
    <property type="entry name" value="SERPENTINE RECEPTOR, CLASS H-RELATED"/>
    <property type="match status" value="1"/>
</dbReference>
<feature type="transmembrane region" description="Helical" evidence="1">
    <location>
        <begin position="63"/>
        <end position="81"/>
    </location>
</feature>